<protein>
    <submittedName>
        <fullName evidence="1">Uncharacterized protein</fullName>
    </submittedName>
</protein>
<reference evidence="2" key="1">
    <citation type="submission" date="2014-04" db="EMBL/GenBank/DDBJ databases">
        <title>Evolutionary Origins and Diversification of the Mycorrhizal Mutualists.</title>
        <authorList>
            <consortium name="DOE Joint Genome Institute"/>
            <consortium name="Mycorrhizal Genomics Consortium"/>
            <person name="Kohler A."/>
            <person name="Kuo A."/>
            <person name="Nagy L.G."/>
            <person name="Floudas D."/>
            <person name="Copeland A."/>
            <person name="Barry K.W."/>
            <person name="Cichocki N."/>
            <person name="Veneault-Fourrey C."/>
            <person name="LaButti K."/>
            <person name="Lindquist E.A."/>
            <person name="Lipzen A."/>
            <person name="Lundell T."/>
            <person name="Morin E."/>
            <person name="Murat C."/>
            <person name="Riley R."/>
            <person name="Ohm R."/>
            <person name="Sun H."/>
            <person name="Tunlid A."/>
            <person name="Henrissat B."/>
            <person name="Grigoriev I.V."/>
            <person name="Hibbett D.S."/>
            <person name="Martin F."/>
        </authorList>
    </citation>
    <scope>NUCLEOTIDE SEQUENCE [LARGE SCALE GENOMIC DNA]</scope>
    <source>
        <strain evidence="2">FD-334 SS-4</strain>
    </source>
</reference>
<dbReference type="EMBL" id="KN817557">
    <property type="protein sequence ID" value="KJA21535.1"/>
    <property type="molecule type" value="Genomic_DNA"/>
</dbReference>
<sequence>MPDLPHGRPTGCACVFPAPHFADRLQAFDSTSIRKVFCGNIPSATRPAPASGHTGGHAPHEPDPAVVIASLRADIIRMQTEMIESVNAILVDATVRDTQLLRAMRAMQAVASQNARENMHAQRRQRVAALEANVAALAEDVDGGEEEGDEPQPLWYGERNIEANRAHVEERTARTWIGSLSSFVFGSSEDESHRVSWSMHQVASPQIVGTRASRRRIAPSASSNLNVTAQNARRQVPSVRSGPSNSPLRYGSNVLCIGERRPAHTGVPDCIAANGRHHFNGLGSNRYQKKYNFDPFYSIPSSTPLLKL</sequence>
<name>A0A0D2PNR6_HYPSF</name>
<dbReference type="AlphaFoldDB" id="A0A0D2PNR6"/>
<dbReference type="Proteomes" id="UP000054270">
    <property type="component" value="Unassembled WGS sequence"/>
</dbReference>
<feature type="non-terminal residue" evidence="1">
    <location>
        <position position="308"/>
    </location>
</feature>
<evidence type="ECO:0000313" key="2">
    <source>
        <dbReference type="Proteomes" id="UP000054270"/>
    </source>
</evidence>
<gene>
    <name evidence="1" type="ORF">HYPSUDRAFT_41907</name>
</gene>
<organism evidence="1 2">
    <name type="scientific">Hypholoma sublateritium (strain FD-334 SS-4)</name>
    <dbReference type="NCBI Taxonomy" id="945553"/>
    <lineage>
        <taxon>Eukaryota</taxon>
        <taxon>Fungi</taxon>
        <taxon>Dikarya</taxon>
        <taxon>Basidiomycota</taxon>
        <taxon>Agaricomycotina</taxon>
        <taxon>Agaricomycetes</taxon>
        <taxon>Agaricomycetidae</taxon>
        <taxon>Agaricales</taxon>
        <taxon>Agaricineae</taxon>
        <taxon>Strophariaceae</taxon>
        <taxon>Hypholoma</taxon>
    </lineage>
</organism>
<evidence type="ECO:0000313" key="1">
    <source>
        <dbReference type="EMBL" id="KJA21535.1"/>
    </source>
</evidence>
<accession>A0A0D2PNR6</accession>
<keyword evidence="2" id="KW-1185">Reference proteome</keyword>
<proteinExistence type="predicted"/>